<keyword evidence="9" id="KW-0574">Periplasm</keyword>
<dbReference type="GO" id="GO:0006825">
    <property type="term" value="P:copper ion transport"/>
    <property type="evidence" value="ECO:0007669"/>
    <property type="project" value="InterPro"/>
</dbReference>
<dbReference type="GO" id="GO:0046688">
    <property type="term" value="P:response to copper ion"/>
    <property type="evidence" value="ECO:0007669"/>
    <property type="project" value="UniProtKB-UniRule"/>
</dbReference>
<feature type="domain" description="Copper resistance protein D" evidence="11">
    <location>
        <begin position="294"/>
        <end position="394"/>
    </location>
</feature>
<comment type="similarity">
    <text evidence="9">Belongs to the CopD family.</text>
</comment>
<comment type="subcellular location">
    <subcellularLocation>
        <location evidence="9">Cell inner membrane</location>
        <topology evidence="9">Multi-pass membrane protein</topology>
    </subcellularLocation>
    <subcellularLocation>
        <location evidence="1">Cell membrane</location>
        <topology evidence="1">Multi-pass membrane protein</topology>
    </subcellularLocation>
    <subcellularLocation>
        <location evidence="9">Periplasm</location>
    </subcellularLocation>
</comment>
<dbReference type="GO" id="GO:0005886">
    <property type="term" value="C:plasma membrane"/>
    <property type="evidence" value="ECO:0007669"/>
    <property type="project" value="UniProtKB-SubCell"/>
</dbReference>
<feature type="transmembrane region" description="Helical" evidence="9">
    <location>
        <begin position="174"/>
        <end position="200"/>
    </location>
</feature>
<evidence type="ECO:0000313" key="12">
    <source>
        <dbReference type="EMBL" id="TCO79558.1"/>
    </source>
</evidence>
<dbReference type="GO" id="GO:0005507">
    <property type="term" value="F:copper ion binding"/>
    <property type="evidence" value="ECO:0007669"/>
    <property type="project" value="UniProtKB-UniRule"/>
</dbReference>
<feature type="domain" description="CopC" evidence="10">
    <location>
        <begin position="18"/>
        <end position="108"/>
    </location>
</feature>
<evidence type="ECO:0000256" key="7">
    <source>
        <dbReference type="ARBA" id="ARBA00023008"/>
    </source>
</evidence>
<keyword evidence="6 9" id="KW-1133">Transmembrane helix</keyword>
<dbReference type="PANTHER" id="PTHR34820">
    <property type="entry name" value="INNER MEMBRANE PROTEIN YEBZ"/>
    <property type="match status" value="1"/>
</dbReference>
<evidence type="ECO:0000256" key="5">
    <source>
        <dbReference type="ARBA" id="ARBA00022729"/>
    </source>
</evidence>
<feature type="transmembrane region" description="Helical" evidence="9">
    <location>
        <begin position="212"/>
        <end position="231"/>
    </location>
</feature>
<keyword evidence="3 9" id="KW-0812">Transmembrane</keyword>
<gene>
    <name evidence="12" type="ORF">EV699_11914</name>
</gene>
<keyword evidence="13" id="KW-1185">Reference proteome</keyword>
<dbReference type="Pfam" id="PF04234">
    <property type="entry name" value="CopC"/>
    <property type="match status" value="1"/>
</dbReference>
<keyword evidence="7 9" id="KW-0186">Copper</keyword>
<keyword evidence="4 9" id="KW-0479">Metal-binding</keyword>
<dbReference type="Proteomes" id="UP000295765">
    <property type="component" value="Unassembled WGS sequence"/>
</dbReference>
<sequence length="515" mass="52294">MRLLICLLWLGTLPAWGHAVLLEAGPADGATLAKAPAQLWLRFNEPVVVVTLALFDAQGSEHPLTEVHGGERVGARPVPPLADGRYRLAYCVASADAHPVAGSVAFGVGVAGVGPLPAAPTEGFDWRGPSLLLRYLQTAAVLLGAGACLFLAGVPAGTPATAAALRLARLAHALWWPAMLAALGVRGALLSAATPAALWTAAPWRVGAGSTLLDQALLAGPAFALAVACAARRRRVAGACAALALLAAGLTGHAAGAGPSGLTRPLLAAHALAAGFWIGALLPLRAGLGADAVAMLRRFSALAVPAVAVLLASGGVLAAVQLRTPAAFVDTPYGRVLLAKLVLVAGLLALAVRNRQVLTPALAAGTRGAAAVLARSIGAECALAAGIVLAAVALGHLSPPRSQAPAAPAQVLSVDGHRVELRCTPCRAGAVNRLELQAARADGSTPPELLLQLDGPAGGFVGLRYRLVAERGRFVLADLDLPASGAWRLRVRLPVSDFERRVFDFEFAVAPAAAD</sequence>
<keyword evidence="9" id="KW-0997">Cell inner membrane</keyword>
<comment type="similarity">
    <text evidence="9">Belongs to the CopC family.</text>
</comment>
<dbReference type="InterPro" id="IPR008457">
    <property type="entry name" value="Cu-R_CopD_dom"/>
</dbReference>
<keyword evidence="5 9" id="KW-0732">Signal</keyword>
<feature type="transmembrane region" description="Helical" evidence="9">
    <location>
        <begin position="236"/>
        <end position="255"/>
    </location>
</feature>
<evidence type="ECO:0000256" key="1">
    <source>
        <dbReference type="ARBA" id="ARBA00004651"/>
    </source>
</evidence>
<dbReference type="InterPro" id="IPR014756">
    <property type="entry name" value="Ig_E-set"/>
</dbReference>
<dbReference type="GO" id="GO:0042597">
    <property type="term" value="C:periplasmic space"/>
    <property type="evidence" value="ECO:0007669"/>
    <property type="project" value="UniProtKB-SubCell"/>
</dbReference>
<name>A0A4R2L9V7_9GAMM</name>
<evidence type="ECO:0000259" key="11">
    <source>
        <dbReference type="Pfam" id="PF05425"/>
    </source>
</evidence>
<dbReference type="InterPro" id="IPR007348">
    <property type="entry name" value="CopC_dom"/>
</dbReference>
<dbReference type="Gene3D" id="2.60.40.1220">
    <property type="match status" value="1"/>
</dbReference>
<dbReference type="PANTHER" id="PTHR34820:SF4">
    <property type="entry name" value="INNER MEMBRANE PROTEIN YEBZ"/>
    <property type="match status" value="1"/>
</dbReference>
<evidence type="ECO:0000256" key="2">
    <source>
        <dbReference type="ARBA" id="ARBA00022475"/>
    </source>
</evidence>
<evidence type="ECO:0000259" key="10">
    <source>
        <dbReference type="Pfam" id="PF04234"/>
    </source>
</evidence>
<comment type="function">
    <text evidence="9">Involved in copper resistance.</text>
</comment>
<dbReference type="AlphaFoldDB" id="A0A4R2L9V7"/>
<feature type="transmembrane region" description="Helical" evidence="9">
    <location>
        <begin position="267"/>
        <end position="287"/>
    </location>
</feature>
<evidence type="ECO:0000256" key="3">
    <source>
        <dbReference type="ARBA" id="ARBA00022692"/>
    </source>
</evidence>
<reference evidence="12 13" key="1">
    <citation type="submission" date="2019-03" db="EMBL/GenBank/DDBJ databases">
        <title>Genomic Encyclopedia of Type Strains, Phase IV (KMG-IV): sequencing the most valuable type-strain genomes for metagenomic binning, comparative biology and taxonomic classification.</title>
        <authorList>
            <person name="Goeker M."/>
        </authorList>
    </citation>
    <scope>NUCLEOTIDE SEQUENCE [LARGE SCALE GENOMIC DNA]</scope>
    <source>
        <strain evidence="12 13">DSM 25287</strain>
    </source>
</reference>
<keyword evidence="8 9" id="KW-0472">Membrane</keyword>
<dbReference type="SUPFAM" id="SSF81296">
    <property type="entry name" value="E set domains"/>
    <property type="match status" value="1"/>
</dbReference>
<protein>
    <recommendedName>
        <fullName evidence="9">Copper resistance protein C</fullName>
    </recommendedName>
    <alternativeName>
        <fullName evidence="9">Copper resistance protein D</fullName>
    </alternativeName>
</protein>
<feature type="transmembrane region" description="Helical" evidence="9">
    <location>
        <begin position="299"/>
        <end position="320"/>
    </location>
</feature>
<dbReference type="EMBL" id="SLWY01000019">
    <property type="protein sequence ID" value="TCO79558.1"/>
    <property type="molecule type" value="Genomic_DNA"/>
</dbReference>
<evidence type="ECO:0000256" key="4">
    <source>
        <dbReference type="ARBA" id="ARBA00022723"/>
    </source>
</evidence>
<proteinExistence type="inferred from homology"/>
<dbReference type="InterPro" id="IPR014755">
    <property type="entry name" value="Cu-Rt/internalin_Ig-like"/>
</dbReference>
<accession>A0A4R2L9V7</accession>
<feature type="transmembrane region" description="Helical" evidence="9">
    <location>
        <begin position="372"/>
        <end position="394"/>
    </location>
</feature>
<evidence type="ECO:0000256" key="6">
    <source>
        <dbReference type="ARBA" id="ARBA00022989"/>
    </source>
</evidence>
<evidence type="ECO:0000256" key="8">
    <source>
        <dbReference type="ARBA" id="ARBA00023136"/>
    </source>
</evidence>
<comment type="caution">
    <text evidence="12">The sequence shown here is derived from an EMBL/GenBank/DDBJ whole genome shotgun (WGS) entry which is preliminary data.</text>
</comment>
<feature type="transmembrane region" description="Helical" evidence="9">
    <location>
        <begin position="135"/>
        <end position="154"/>
    </location>
</feature>
<keyword evidence="2 9" id="KW-1003">Cell membrane</keyword>
<dbReference type="RefSeq" id="WP_132544622.1">
    <property type="nucleotide sequence ID" value="NZ_SLWY01000019.1"/>
</dbReference>
<dbReference type="OrthoDB" id="5568545at2"/>
<dbReference type="InterPro" id="IPR032694">
    <property type="entry name" value="CopC/D"/>
</dbReference>
<feature type="transmembrane region" description="Helical" evidence="9">
    <location>
        <begin position="332"/>
        <end position="352"/>
    </location>
</feature>
<organism evidence="12 13">
    <name type="scientific">Plasticicumulans lactativorans</name>
    <dbReference type="NCBI Taxonomy" id="1133106"/>
    <lineage>
        <taxon>Bacteria</taxon>
        <taxon>Pseudomonadati</taxon>
        <taxon>Pseudomonadota</taxon>
        <taxon>Gammaproteobacteria</taxon>
        <taxon>Candidatus Competibacteraceae</taxon>
        <taxon>Plasticicumulans</taxon>
    </lineage>
</organism>
<dbReference type="Pfam" id="PF05425">
    <property type="entry name" value="CopD"/>
    <property type="match status" value="1"/>
</dbReference>
<evidence type="ECO:0000313" key="13">
    <source>
        <dbReference type="Proteomes" id="UP000295765"/>
    </source>
</evidence>
<evidence type="ECO:0000256" key="9">
    <source>
        <dbReference type="RuleBase" id="RU369037"/>
    </source>
</evidence>